<gene>
    <name evidence="4" type="ORF">KSP40_PGU012149</name>
</gene>
<name>A0ABR2LW25_9ASPA</name>
<sequence>MKKASCFSDHYTYNIMMNIYGKKGWIEEVSQVLAKLKSHGLEPDLYSYNTLIKAYGVAGMVEEAVNVVQEMRTKGFEPDRVTYTNVIYAHQRNENFLEAIKWSLWMKQMGM</sequence>
<reference evidence="4 5" key="1">
    <citation type="journal article" date="2022" name="Nat. Plants">
        <title>Genomes of leafy and leafless Platanthera orchids illuminate the evolution of mycoheterotrophy.</title>
        <authorList>
            <person name="Li M.H."/>
            <person name="Liu K.W."/>
            <person name="Li Z."/>
            <person name="Lu H.C."/>
            <person name="Ye Q.L."/>
            <person name="Zhang D."/>
            <person name="Wang J.Y."/>
            <person name="Li Y.F."/>
            <person name="Zhong Z.M."/>
            <person name="Liu X."/>
            <person name="Yu X."/>
            <person name="Liu D.K."/>
            <person name="Tu X.D."/>
            <person name="Liu B."/>
            <person name="Hao Y."/>
            <person name="Liao X.Y."/>
            <person name="Jiang Y.T."/>
            <person name="Sun W.H."/>
            <person name="Chen J."/>
            <person name="Chen Y.Q."/>
            <person name="Ai Y."/>
            <person name="Zhai J.W."/>
            <person name="Wu S.S."/>
            <person name="Zhou Z."/>
            <person name="Hsiao Y.Y."/>
            <person name="Wu W.L."/>
            <person name="Chen Y.Y."/>
            <person name="Lin Y.F."/>
            <person name="Hsu J.L."/>
            <person name="Li C.Y."/>
            <person name="Wang Z.W."/>
            <person name="Zhao X."/>
            <person name="Zhong W.Y."/>
            <person name="Ma X.K."/>
            <person name="Ma L."/>
            <person name="Huang J."/>
            <person name="Chen G.Z."/>
            <person name="Huang M.Z."/>
            <person name="Huang L."/>
            <person name="Peng D.H."/>
            <person name="Luo Y.B."/>
            <person name="Zou S.Q."/>
            <person name="Chen S.P."/>
            <person name="Lan S."/>
            <person name="Tsai W.C."/>
            <person name="Van de Peer Y."/>
            <person name="Liu Z.J."/>
        </authorList>
    </citation>
    <scope>NUCLEOTIDE SEQUENCE [LARGE SCALE GENOMIC DNA]</scope>
    <source>
        <strain evidence="4">Lor288</strain>
    </source>
</reference>
<dbReference type="Proteomes" id="UP001412067">
    <property type="component" value="Unassembled WGS sequence"/>
</dbReference>
<feature type="repeat" description="PPR" evidence="3">
    <location>
        <begin position="44"/>
        <end position="78"/>
    </location>
</feature>
<dbReference type="Pfam" id="PF13041">
    <property type="entry name" value="PPR_2"/>
    <property type="match status" value="1"/>
</dbReference>
<comment type="similarity">
    <text evidence="1">Belongs to the PPR family. P subfamily.</text>
</comment>
<dbReference type="PROSITE" id="PS51375">
    <property type="entry name" value="PPR"/>
    <property type="match status" value="2"/>
</dbReference>
<evidence type="ECO:0000256" key="3">
    <source>
        <dbReference type="PROSITE-ProRule" id="PRU00708"/>
    </source>
</evidence>
<proteinExistence type="inferred from homology"/>
<keyword evidence="5" id="KW-1185">Reference proteome</keyword>
<dbReference type="PANTHER" id="PTHR47447">
    <property type="entry name" value="OS03G0856100 PROTEIN"/>
    <property type="match status" value="1"/>
</dbReference>
<dbReference type="InterPro" id="IPR011990">
    <property type="entry name" value="TPR-like_helical_dom_sf"/>
</dbReference>
<dbReference type="Gene3D" id="1.25.40.10">
    <property type="entry name" value="Tetratricopeptide repeat domain"/>
    <property type="match status" value="1"/>
</dbReference>
<feature type="repeat" description="PPR" evidence="3">
    <location>
        <begin position="9"/>
        <end position="43"/>
    </location>
</feature>
<evidence type="ECO:0000313" key="5">
    <source>
        <dbReference type="Proteomes" id="UP001412067"/>
    </source>
</evidence>
<evidence type="ECO:0000313" key="4">
    <source>
        <dbReference type="EMBL" id="KAK8952919.1"/>
    </source>
</evidence>
<keyword evidence="2" id="KW-0677">Repeat</keyword>
<evidence type="ECO:0000256" key="1">
    <source>
        <dbReference type="ARBA" id="ARBA00007626"/>
    </source>
</evidence>
<organism evidence="4 5">
    <name type="scientific">Platanthera guangdongensis</name>
    <dbReference type="NCBI Taxonomy" id="2320717"/>
    <lineage>
        <taxon>Eukaryota</taxon>
        <taxon>Viridiplantae</taxon>
        <taxon>Streptophyta</taxon>
        <taxon>Embryophyta</taxon>
        <taxon>Tracheophyta</taxon>
        <taxon>Spermatophyta</taxon>
        <taxon>Magnoliopsida</taxon>
        <taxon>Liliopsida</taxon>
        <taxon>Asparagales</taxon>
        <taxon>Orchidaceae</taxon>
        <taxon>Orchidoideae</taxon>
        <taxon>Orchideae</taxon>
        <taxon>Orchidinae</taxon>
        <taxon>Platanthera</taxon>
    </lineage>
</organism>
<protein>
    <submittedName>
        <fullName evidence="4">Pentatricopeptide repeat-containing protein</fullName>
    </submittedName>
</protein>
<evidence type="ECO:0000256" key="2">
    <source>
        <dbReference type="ARBA" id="ARBA00022737"/>
    </source>
</evidence>
<dbReference type="EMBL" id="JBBWWR010000014">
    <property type="protein sequence ID" value="KAK8952919.1"/>
    <property type="molecule type" value="Genomic_DNA"/>
</dbReference>
<dbReference type="NCBIfam" id="TIGR00756">
    <property type="entry name" value="PPR"/>
    <property type="match status" value="2"/>
</dbReference>
<accession>A0ABR2LW25</accession>
<dbReference type="InterPro" id="IPR002885">
    <property type="entry name" value="PPR_rpt"/>
</dbReference>
<dbReference type="Pfam" id="PF01535">
    <property type="entry name" value="PPR"/>
    <property type="match status" value="1"/>
</dbReference>
<comment type="caution">
    <text evidence="4">The sequence shown here is derived from an EMBL/GenBank/DDBJ whole genome shotgun (WGS) entry which is preliminary data.</text>
</comment>
<dbReference type="PANTHER" id="PTHR47447:SF21">
    <property type="entry name" value="PENTACOTRIPEPTIDE-REPEAT REGION OF PRORP DOMAIN-CONTAINING PROTEIN"/>
    <property type="match status" value="1"/>
</dbReference>